<dbReference type="AlphaFoldDB" id="A0A9D2DVI7"/>
<dbReference type="GO" id="GO:0006281">
    <property type="term" value="P:DNA repair"/>
    <property type="evidence" value="ECO:0007669"/>
    <property type="project" value="TreeGrafter"/>
</dbReference>
<keyword evidence="1" id="KW-0378">Hydrolase</keyword>
<protein>
    <submittedName>
        <fullName evidence="1">HAD family hydrolase</fullName>
    </submittedName>
</protein>
<dbReference type="NCBIfam" id="TIGR01549">
    <property type="entry name" value="HAD-SF-IA-v1"/>
    <property type="match status" value="1"/>
</dbReference>
<dbReference type="Pfam" id="PF13419">
    <property type="entry name" value="HAD_2"/>
    <property type="match status" value="1"/>
</dbReference>
<dbReference type="InterPro" id="IPR041492">
    <property type="entry name" value="HAD_2"/>
</dbReference>
<dbReference type="Gene3D" id="3.40.50.1000">
    <property type="entry name" value="HAD superfamily/HAD-like"/>
    <property type="match status" value="1"/>
</dbReference>
<dbReference type="PANTHER" id="PTHR43434">
    <property type="entry name" value="PHOSPHOGLYCOLATE PHOSPHATASE"/>
    <property type="match status" value="1"/>
</dbReference>
<reference evidence="1" key="1">
    <citation type="journal article" date="2021" name="PeerJ">
        <title>Extensive microbial diversity within the chicken gut microbiome revealed by metagenomics and culture.</title>
        <authorList>
            <person name="Gilroy R."/>
            <person name="Ravi A."/>
            <person name="Getino M."/>
            <person name="Pursley I."/>
            <person name="Horton D.L."/>
            <person name="Alikhan N.F."/>
            <person name="Baker D."/>
            <person name="Gharbi K."/>
            <person name="Hall N."/>
            <person name="Watson M."/>
            <person name="Adriaenssens E.M."/>
            <person name="Foster-Nyarko E."/>
            <person name="Jarju S."/>
            <person name="Secka A."/>
            <person name="Antonio M."/>
            <person name="Oren A."/>
            <person name="Chaudhuri R.R."/>
            <person name="La Ragione R."/>
            <person name="Hildebrand F."/>
            <person name="Pallen M.J."/>
        </authorList>
    </citation>
    <scope>NUCLEOTIDE SEQUENCE</scope>
    <source>
        <strain evidence="1">14324</strain>
    </source>
</reference>
<dbReference type="InterPro" id="IPR036412">
    <property type="entry name" value="HAD-like_sf"/>
</dbReference>
<comment type="caution">
    <text evidence="1">The sequence shown here is derived from an EMBL/GenBank/DDBJ whole genome shotgun (WGS) entry which is preliminary data.</text>
</comment>
<dbReference type="SFLD" id="SFLDS00003">
    <property type="entry name" value="Haloacid_Dehalogenase"/>
    <property type="match status" value="1"/>
</dbReference>
<reference evidence="1" key="2">
    <citation type="submission" date="2021-04" db="EMBL/GenBank/DDBJ databases">
        <authorList>
            <person name="Gilroy R."/>
        </authorList>
    </citation>
    <scope>NUCLEOTIDE SEQUENCE</scope>
    <source>
        <strain evidence="1">14324</strain>
    </source>
</reference>
<proteinExistence type="predicted"/>
<sequence length="215" mass="24182">MKKGVIFDLDGTLWDACAAIADSWNEYLTEKRTDLKDYHLQVCEGDVRRLCGRTMDVFGDELFPQVPDAGVRKALGEECCAYEVEYLKHSGGMIYPGVKETLLKLRQKYSLYIVSNCQAGYIEDFLTWSQTGELFEDTEDYGTTLRPKDENIRLLMERNGIDKAVYVGDTITDYKSAKDAGIPFIHCRFGFGDVKDVPGVDAFSQLPDAVKSILG</sequence>
<dbReference type="PANTHER" id="PTHR43434:SF1">
    <property type="entry name" value="PHOSPHOGLYCOLATE PHOSPHATASE"/>
    <property type="match status" value="1"/>
</dbReference>
<dbReference type="InterPro" id="IPR050155">
    <property type="entry name" value="HAD-like_hydrolase_sf"/>
</dbReference>
<gene>
    <name evidence="1" type="ORF">IAA21_13590</name>
</gene>
<organism evidence="1 2">
    <name type="scientific">Candidatus Blautia faecigallinarum</name>
    <dbReference type="NCBI Taxonomy" id="2838488"/>
    <lineage>
        <taxon>Bacteria</taxon>
        <taxon>Bacillati</taxon>
        <taxon>Bacillota</taxon>
        <taxon>Clostridia</taxon>
        <taxon>Lachnospirales</taxon>
        <taxon>Lachnospiraceae</taxon>
        <taxon>Blautia</taxon>
    </lineage>
</organism>
<dbReference type="Gene3D" id="1.10.150.240">
    <property type="entry name" value="Putative phosphatase, domain 2"/>
    <property type="match status" value="1"/>
</dbReference>
<dbReference type="GO" id="GO:0008967">
    <property type="term" value="F:phosphoglycolate phosphatase activity"/>
    <property type="evidence" value="ECO:0007669"/>
    <property type="project" value="TreeGrafter"/>
</dbReference>
<dbReference type="SUPFAM" id="SSF56784">
    <property type="entry name" value="HAD-like"/>
    <property type="match status" value="1"/>
</dbReference>
<name>A0A9D2DVI7_9FIRM</name>
<accession>A0A9D2DVI7</accession>
<dbReference type="InterPro" id="IPR006439">
    <property type="entry name" value="HAD-SF_hydro_IA"/>
</dbReference>
<evidence type="ECO:0000313" key="2">
    <source>
        <dbReference type="Proteomes" id="UP000824041"/>
    </source>
</evidence>
<dbReference type="EMBL" id="DXBU01000183">
    <property type="protein sequence ID" value="HIZ23799.1"/>
    <property type="molecule type" value="Genomic_DNA"/>
</dbReference>
<dbReference type="SFLD" id="SFLDG01129">
    <property type="entry name" value="C1.5:_HAD__Beta-PGM__Phosphata"/>
    <property type="match status" value="1"/>
</dbReference>
<dbReference type="InterPro" id="IPR023198">
    <property type="entry name" value="PGP-like_dom2"/>
</dbReference>
<dbReference type="Proteomes" id="UP000824041">
    <property type="component" value="Unassembled WGS sequence"/>
</dbReference>
<dbReference type="InterPro" id="IPR023214">
    <property type="entry name" value="HAD_sf"/>
</dbReference>
<evidence type="ECO:0000313" key="1">
    <source>
        <dbReference type="EMBL" id="HIZ23799.1"/>
    </source>
</evidence>